<dbReference type="AlphaFoldDB" id="A0A2W5D8X7"/>
<dbReference type="Proteomes" id="UP000249451">
    <property type="component" value="Unassembled WGS sequence"/>
</dbReference>
<dbReference type="EMBL" id="QFNY01000004">
    <property type="protein sequence ID" value="PZP03776.1"/>
    <property type="molecule type" value="Genomic_DNA"/>
</dbReference>
<evidence type="ECO:0000313" key="2">
    <source>
        <dbReference type="Proteomes" id="UP000249451"/>
    </source>
</evidence>
<accession>A0A2W5D8X7</accession>
<evidence type="ECO:0000313" key="1">
    <source>
        <dbReference type="EMBL" id="PZP03776.1"/>
    </source>
</evidence>
<gene>
    <name evidence="1" type="ORF">DI609_00355</name>
</gene>
<organism evidence="1 2">
    <name type="scientific">Corynebacterium urealyticum</name>
    <dbReference type="NCBI Taxonomy" id="43771"/>
    <lineage>
        <taxon>Bacteria</taxon>
        <taxon>Bacillati</taxon>
        <taxon>Actinomycetota</taxon>
        <taxon>Actinomycetes</taxon>
        <taxon>Mycobacteriales</taxon>
        <taxon>Corynebacteriaceae</taxon>
        <taxon>Corynebacterium</taxon>
    </lineage>
</organism>
<protein>
    <recommendedName>
        <fullName evidence="3">Aminoglycoside phosphotransferase domain-containing protein</fullName>
    </recommendedName>
</protein>
<name>A0A2W5D8X7_9CORY</name>
<dbReference type="SUPFAM" id="SSF56112">
    <property type="entry name" value="Protein kinase-like (PK-like)"/>
    <property type="match status" value="1"/>
</dbReference>
<dbReference type="InterPro" id="IPR011009">
    <property type="entry name" value="Kinase-like_dom_sf"/>
</dbReference>
<evidence type="ECO:0008006" key="3">
    <source>
        <dbReference type="Google" id="ProtNLM"/>
    </source>
</evidence>
<reference evidence="1 2" key="1">
    <citation type="submission" date="2017-11" db="EMBL/GenBank/DDBJ databases">
        <title>Infants hospitalized years apart are colonized by the same room-sourced microbial strains.</title>
        <authorList>
            <person name="Brooks B."/>
            <person name="Olm M.R."/>
            <person name="Firek B.A."/>
            <person name="Baker R."/>
            <person name="Thomas B.C."/>
            <person name="Morowitz M.J."/>
            <person name="Banfield J.F."/>
        </authorList>
    </citation>
    <scope>NUCLEOTIDE SEQUENCE [LARGE SCALE GENOMIC DNA]</scope>
    <source>
        <strain evidence="1">S2_012_000_R3_87</strain>
    </source>
</reference>
<comment type="caution">
    <text evidence="1">The sequence shown here is derived from an EMBL/GenBank/DDBJ whole genome shotgun (WGS) entry which is preliminary data.</text>
</comment>
<proteinExistence type="predicted"/>
<sequence>MVDYITSTHDVALIPEIGAVVKSTAPDNPNYRNFAIEQAVWRELGGCQFPNENTIVMDYFGPAGTFDMSHVPLIKDALDDLNNAIADKADDIGLVPLANPNRDAIVAERCGGTVFEASYLAAREMVADLLTGTVTHSDLRPENYAVNERGELHLFDFESAELAPHTAAWSALAVHLWLGGHPQVGDVIETELWSPECLTFKAALSTTHTVWKHGEDAGLAQIRRLDDLARRCGTPLISSLAKMD</sequence>